<dbReference type="NCBIfam" id="NF041065">
    <property type="entry name" value="DpdH"/>
    <property type="match status" value="1"/>
</dbReference>
<accession>A0ABU1AR76</accession>
<gene>
    <name evidence="1" type="primary">dpdH</name>
    <name evidence="1" type="ORF">QEH52_04040</name>
</gene>
<evidence type="ECO:0000313" key="2">
    <source>
        <dbReference type="Proteomes" id="UP001225316"/>
    </source>
</evidence>
<reference evidence="1 2" key="1">
    <citation type="submission" date="2023-04" db="EMBL/GenBank/DDBJ databases">
        <title>A novel bacteria isolated from coastal sediment.</title>
        <authorList>
            <person name="Liu X.-J."/>
            <person name="Du Z.-J."/>
        </authorList>
    </citation>
    <scope>NUCLEOTIDE SEQUENCE [LARGE SCALE GENOMIC DNA]</scope>
    <source>
        <strain evidence="1 2">SDUM461003</strain>
    </source>
</reference>
<dbReference type="EMBL" id="JARXHW010000006">
    <property type="protein sequence ID" value="MDQ8206666.1"/>
    <property type="molecule type" value="Genomic_DNA"/>
</dbReference>
<sequence length="1057" mass="118671">MPKSLIDLWPSSANCLECLTTEAESASNAVFLAVHQPMRLTRTTFSATNSNTKDVKEKDLLEAFLSDDLPSGTLLLPIVGSSGVGKSHMIRWLDAHLRGRQDGVKRHVVRIPKSASLKSVLNLILCDLIETSGTYRKLHEELSSASMPKELDDATYGLLSKLIVALERNFRAARERIASGNERENDRKRMTHCSPQCLPSLLGDPTLKAHFAAYDKSGELGVLARIASRYINGSADVDGPQNMFREEDLEFGDDVNLSEVSGPVRIYLNVLKQQNGKNRSDAIYFLNEVVDQSLGELLDFGGSSLTDLFVRIREQLLVDDIELVLLVEDFAALAGIQFSLLDAIIREGIRDGKKVLCTMRTALAVTEGYSNLLSQETVMTRAQYVWHISDFPFSSESDAVKVYSNFVGGYLNASRWGKTEIETRHGGLSSIDKSDVWLPDYYQQIKEELSEDDVDLIQAFGTSDSGVSLFPFNKGVIRQLVQNYFKKGDKFEFNPRKLINRVLRDTLVDHRRAFDQGQFPPENFQEFNRNKLDLTVSSEISRRAVVDEKKRVEAFVYFWGDDPRGVAQAASLDPRLFSCFNLTAIDWSVAPPPFCKKCNCYHDGPCEVPLCPKCNKKHFGACGERPPPPPQSDWAQKIVNWRENKILKSGDASAIRGYLVEAIREHVDWNSLLIEKPTLDKTKIFLPNVTIGNPKVDDVLAYAARDEDLNVPELNDQFFAAINAVVRYHEHKSWDYDGAENDYCSYFNLIDCMSREAEVSLMKRSHGLSRSAVTLVCHSLLIGSRILNVDGASTNTDSDNIASIYKLNEPLSDTVSGKWGELCTSISHIRPALIDVLKKYTSARQGDGSKVLAVDASFLIGVIRETRKTWKLPDDLDTTLFRDLPQVREHVRTLKNTLDKSIEERGGFLSLWMDDVIEWLGEEFDSQQVQSEFLNTLTQANQQQVYNCKNYQYEQLRALVRSLSECKTKESVSLIRKISESSDFGQQLSAVSKVDDKTILTTRKVFDAYEEFLTQTTSKADERLATAPPSIDTISTKCLSAIETIDGFLNQLEGGEL</sequence>
<dbReference type="Proteomes" id="UP001225316">
    <property type="component" value="Unassembled WGS sequence"/>
</dbReference>
<name>A0ABU1AR76_9BACT</name>
<evidence type="ECO:0000313" key="1">
    <source>
        <dbReference type="EMBL" id="MDQ8206666.1"/>
    </source>
</evidence>
<organism evidence="1 2">
    <name type="scientific">Thalassobacterium maritimum</name>
    <dbReference type="NCBI Taxonomy" id="3041265"/>
    <lineage>
        <taxon>Bacteria</taxon>
        <taxon>Pseudomonadati</taxon>
        <taxon>Verrucomicrobiota</taxon>
        <taxon>Opitutia</taxon>
        <taxon>Puniceicoccales</taxon>
        <taxon>Coraliomargaritaceae</taxon>
        <taxon>Thalassobacterium</taxon>
    </lineage>
</organism>
<comment type="caution">
    <text evidence="1">The sequence shown here is derived from an EMBL/GenBank/DDBJ whole genome shotgun (WGS) entry which is preliminary data.</text>
</comment>
<protein>
    <submittedName>
        <fullName evidence="1">Protein DpdH</fullName>
    </submittedName>
</protein>
<proteinExistence type="predicted"/>
<keyword evidence="2" id="KW-1185">Reference proteome</keyword>
<dbReference type="RefSeq" id="WP_308948774.1">
    <property type="nucleotide sequence ID" value="NZ_JARXHW010000006.1"/>
</dbReference>